<dbReference type="PANTHER" id="PTHR43685">
    <property type="entry name" value="GLYCOSYLTRANSFERASE"/>
    <property type="match status" value="1"/>
</dbReference>
<dbReference type="CDD" id="cd06433">
    <property type="entry name" value="GT_2_WfgS_like"/>
    <property type="match status" value="1"/>
</dbReference>
<gene>
    <name evidence="5" type="ORF">GCM10023231_11580</name>
</gene>
<evidence type="ECO:0000256" key="2">
    <source>
        <dbReference type="ARBA" id="ARBA00022676"/>
    </source>
</evidence>
<reference evidence="6" key="1">
    <citation type="journal article" date="2019" name="Int. J. Syst. Evol. Microbiol.">
        <title>The Global Catalogue of Microorganisms (GCM) 10K type strain sequencing project: providing services to taxonomists for standard genome sequencing and annotation.</title>
        <authorList>
            <consortium name="The Broad Institute Genomics Platform"/>
            <consortium name="The Broad Institute Genome Sequencing Center for Infectious Disease"/>
            <person name="Wu L."/>
            <person name="Ma J."/>
        </authorList>
    </citation>
    <scope>NUCLEOTIDE SEQUENCE [LARGE SCALE GENOMIC DNA]</scope>
    <source>
        <strain evidence="6">JCM 18200</strain>
    </source>
</reference>
<name>A0ABP9ATC8_9SPHI</name>
<dbReference type="Proteomes" id="UP001501411">
    <property type="component" value="Unassembled WGS sequence"/>
</dbReference>
<dbReference type="InterPro" id="IPR050834">
    <property type="entry name" value="Glycosyltransf_2"/>
</dbReference>
<organism evidence="5 6">
    <name type="scientific">Olivibacter ginsenosidimutans</name>
    <dbReference type="NCBI Taxonomy" id="1176537"/>
    <lineage>
        <taxon>Bacteria</taxon>
        <taxon>Pseudomonadati</taxon>
        <taxon>Bacteroidota</taxon>
        <taxon>Sphingobacteriia</taxon>
        <taxon>Sphingobacteriales</taxon>
        <taxon>Sphingobacteriaceae</taxon>
        <taxon>Olivibacter</taxon>
    </lineage>
</organism>
<dbReference type="InterPro" id="IPR029044">
    <property type="entry name" value="Nucleotide-diphossugar_trans"/>
</dbReference>
<evidence type="ECO:0000256" key="3">
    <source>
        <dbReference type="ARBA" id="ARBA00022679"/>
    </source>
</evidence>
<keyword evidence="6" id="KW-1185">Reference proteome</keyword>
<evidence type="ECO:0000313" key="6">
    <source>
        <dbReference type="Proteomes" id="UP001501411"/>
    </source>
</evidence>
<comment type="similarity">
    <text evidence="1">Belongs to the glycosyltransferase 2 family.</text>
</comment>
<dbReference type="Pfam" id="PF00535">
    <property type="entry name" value="Glycos_transf_2"/>
    <property type="match status" value="1"/>
</dbReference>
<accession>A0ABP9ATC8</accession>
<evidence type="ECO:0000313" key="5">
    <source>
        <dbReference type="EMBL" id="GAA4785378.1"/>
    </source>
</evidence>
<dbReference type="Gene3D" id="3.90.550.10">
    <property type="entry name" value="Spore Coat Polysaccharide Biosynthesis Protein SpsA, Chain A"/>
    <property type="match status" value="1"/>
</dbReference>
<evidence type="ECO:0000259" key="4">
    <source>
        <dbReference type="Pfam" id="PF00535"/>
    </source>
</evidence>
<dbReference type="SUPFAM" id="SSF53448">
    <property type="entry name" value="Nucleotide-diphospho-sugar transferases"/>
    <property type="match status" value="1"/>
</dbReference>
<protein>
    <submittedName>
        <fullName evidence="5">Glycosyltransferase family 2 protein</fullName>
    </submittedName>
</protein>
<dbReference type="EMBL" id="BAABIQ010000005">
    <property type="protein sequence ID" value="GAA4785378.1"/>
    <property type="molecule type" value="Genomic_DNA"/>
</dbReference>
<proteinExistence type="inferred from homology"/>
<evidence type="ECO:0000256" key="1">
    <source>
        <dbReference type="ARBA" id="ARBA00006739"/>
    </source>
</evidence>
<comment type="caution">
    <text evidence="5">The sequence shown here is derived from an EMBL/GenBank/DDBJ whole genome shotgun (WGS) entry which is preliminary data.</text>
</comment>
<keyword evidence="3" id="KW-0808">Transferase</keyword>
<dbReference type="PANTHER" id="PTHR43685:SF5">
    <property type="entry name" value="GLYCOSYLTRANSFERASE EPSE-RELATED"/>
    <property type="match status" value="1"/>
</dbReference>
<dbReference type="RefSeq" id="WP_345230775.1">
    <property type="nucleotide sequence ID" value="NZ_BAABIQ010000005.1"/>
</dbReference>
<feature type="domain" description="Glycosyltransferase 2-like" evidence="4">
    <location>
        <begin position="10"/>
        <end position="123"/>
    </location>
</feature>
<sequence length="247" mass="28082">MNQVQQPLVSIITVVYNAVRTLEQTILSVLNQDYSSIEYIIIDGGSTDGSLAIVEKYRSRIAYYCSEPDQGIYDAMNKGLQQATGAFVGILNADDFYELSAVRTVVQAFQANSQIHVVHGLLRILDAQDEPDTIVGHAANFLNFGMIEHPTCFVKKSIYEQMGGFDLAYSRAGDYELMLRIRKAGATFWFLPVILANFRKGGLSVSWQSSLETINLRYRYGYISKLRRMFLLAYWYLNYTLFTKKIK</sequence>
<dbReference type="InterPro" id="IPR001173">
    <property type="entry name" value="Glyco_trans_2-like"/>
</dbReference>
<keyword evidence="2" id="KW-0328">Glycosyltransferase</keyword>